<evidence type="ECO:0000313" key="2">
    <source>
        <dbReference type="EMBL" id="ADU49459.1"/>
    </source>
</evidence>
<dbReference type="KEGG" id="ica:Intca_2964"/>
<keyword evidence="3" id="KW-1185">Reference proteome</keyword>
<accession>E6SBD1</accession>
<dbReference type="AlphaFoldDB" id="E6SBD1"/>
<dbReference type="EMBL" id="CP002343">
    <property type="protein sequence ID" value="ADU49459.1"/>
    <property type="molecule type" value="Genomic_DNA"/>
</dbReference>
<dbReference type="Pfam" id="PF20199">
    <property type="entry name" value="RepSA"/>
    <property type="match status" value="1"/>
</dbReference>
<dbReference type="STRING" id="710696.Intca_2964"/>
<sequence length="516" mass="57022">MSKGTRDHVWGALPVGPAGAEHPLDLSGFDPSVREQITSRLVSPGFDAWSQTAAQVGYCARPIRLRGYSTTVDAQTGEVLSTFATVDEPLGVLHVRGGNRRAAECPSCSRVYAADTFHLIRSGVTGGKGVPEHVSDNPLVFATLTAPSFGLVHGTRNGRKCRPFTPKGQPGACEHGRPTVCHATHGEGDELLGQPLCGDCYDYLGHIVWQWWAPELWRRFTIDLRRALARTLGVSESRLKDRATVQYAKVAEYQQRGLIHFHALIRLDGPKTHDGFAPAPDGLTAALLARVVEQAVAGVSFDAPPLYDEDPVRRLRFGAQVDTKPIQTRSRVDDPNRELAPEQVAGYLAKYATKSATDSVSEGNSHLRRLRAVLAETVDRIHAEARADGIPLREHPYALLGKWRHMLGFRGHFSSKSRRYSVTLGRLRRARVRFQRRLTEANRQGTTLDVRDLDDLLADDKETTLVIGQWTYAGSGWETEGDAELAKAAAARAREYAQERAARRHESDRQARGLER</sequence>
<evidence type="ECO:0008006" key="4">
    <source>
        <dbReference type="Google" id="ProtNLM"/>
    </source>
</evidence>
<dbReference type="eggNOG" id="COG0484">
    <property type="taxonomic scope" value="Bacteria"/>
</dbReference>
<dbReference type="InterPro" id="IPR046828">
    <property type="entry name" value="RepSA"/>
</dbReference>
<proteinExistence type="predicted"/>
<feature type="region of interest" description="Disordered" evidence="1">
    <location>
        <begin position="497"/>
        <end position="516"/>
    </location>
</feature>
<dbReference type="HOGENOM" id="CLU_041009_0_0_11"/>
<dbReference type="RefSeq" id="WP_013493771.1">
    <property type="nucleotide sequence ID" value="NC_014830.1"/>
</dbReference>
<organism evidence="2 3">
    <name type="scientific">Intrasporangium calvum (strain ATCC 23552 / DSM 43043 / JCM 3097 / NBRC 12989 / NCIMB 10167 / NRRL B-3866 / 7 KIP)</name>
    <dbReference type="NCBI Taxonomy" id="710696"/>
    <lineage>
        <taxon>Bacteria</taxon>
        <taxon>Bacillati</taxon>
        <taxon>Actinomycetota</taxon>
        <taxon>Actinomycetes</taxon>
        <taxon>Micrococcales</taxon>
        <taxon>Intrasporangiaceae</taxon>
        <taxon>Intrasporangium</taxon>
    </lineage>
</organism>
<protein>
    <recommendedName>
        <fullName evidence="4">Replication initiation protein</fullName>
    </recommendedName>
</protein>
<gene>
    <name evidence="2" type="ordered locus">Intca_2964</name>
</gene>
<dbReference type="Proteomes" id="UP000008914">
    <property type="component" value="Chromosome"/>
</dbReference>
<evidence type="ECO:0000313" key="3">
    <source>
        <dbReference type="Proteomes" id="UP000008914"/>
    </source>
</evidence>
<evidence type="ECO:0000256" key="1">
    <source>
        <dbReference type="SAM" id="MobiDB-lite"/>
    </source>
</evidence>
<name>E6SBD1_INTC7</name>
<reference evidence="2 3" key="1">
    <citation type="journal article" date="2010" name="Stand. Genomic Sci.">
        <title>Complete genome sequence of Intrasporangium calvum type strain (7 KIP).</title>
        <authorList>
            <person name="Del Rio T.G."/>
            <person name="Chertkov O."/>
            <person name="Yasawong M."/>
            <person name="Lucas S."/>
            <person name="Deshpande S."/>
            <person name="Cheng J.F."/>
            <person name="Detter C."/>
            <person name="Tapia R."/>
            <person name="Han C."/>
            <person name="Goodwin L."/>
            <person name="Pitluck S."/>
            <person name="Liolios K."/>
            <person name="Ivanova N."/>
            <person name="Mavromatis K."/>
            <person name="Pati A."/>
            <person name="Chen A."/>
            <person name="Palaniappan K."/>
            <person name="Land M."/>
            <person name="Hauser L."/>
            <person name="Chang Y.J."/>
            <person name="Jeffries C.D."/>
            <person name="Rohde M."/>
            <person name="Pukall R."/>
            <person name="Sikorski J."/>
            <person name="Goker M."/>
            <person name="Woyke T."/>
            <person name="Bristow J."/>
            <person name="Eisen J.A."/>
            <person name="Markowitz V."/>
            <person name="Hugenholtz P."/>
            <person name="Kyrpides N.C."/>
            <person name="Klenk H.P."/>
            <person name="Lapidus A."/>
        </authorList>
    </citation>
    <scope>NUCLEOTIDE SEQUENCE [LARGE SCALE GENOMIC DNA]</scope>
    <source>
        <strain evidence="3">ATCC 23552 / DSM 43043 / JCM 3097 / NBRC 12989 / 7 KIP</strain>
    </source>
</reference>